<gene>
    <name evidence="1" type="ORF">A2519_09790</name>
</gene>
<dbReference type="PANTHER" id="PTHR33375">
    <property type="entry name" value="CHROMOSOME-PARTITIONING PROTEIN PARB-RELATED"/>
    <property type="match status" value="1"/>
</dbReference>
<dbReference type="SUPFAM" id="SSF110849">
    <property type="entry name" value="ParB/Sulfiredoxin"/>
    <property type="match status" value="1"/>
</dbReference>
<evidence type="ECO:0008006" key="3">
    <source>
        <dbReference type="Google" id="ProtNLM"/>
    </source>
</evidence>
<comment type="caution">
    <text evidence="1">The sequence shown here is derived from an EMBL/GenBank/DDBJ whole genome shotgun (WGS) entry which is preliminary data.</text>
</comment>
<dbReference type="Gene3D" id="1.10.10.2830">
    <property type="match status" value="1"/>
</dbReference>
<dbReference type="EMBL" id="MFYX01000088">
    <property type="protein sequence ID" value="OGK03516.1"/>
    <property type="molecule type" value="Genomic_DNA"/>
</dbReference>
<evidence type="ECO:0000313" key="1">
    <source>
        <dbReference type="EMBL" id="OGK03516.1"/>
    </source>
</evidence>
<dbReference type="AlphaFoldDB" id="A0A1F7FAJ0"/>
<dbReference type="GO" id="GO:0007059">
    <property type="term" value="P:chromosome segregation"/>
    <property type="evidence" value="ECO:0007669"/>
    <property type="project" value="TreeGrafter"/>
</dbReference>
<dbReference type="Gene3D" id="3.90.1530.10">
    <property type="entry name" value="Conserved hypothetical protein from pyrococcus furiosus pfu- 392566-001, ParB domain"/>
    <property type="match status" value="1"/>
</dbReference>
<dbReference type="GO" id="GO:0005694">
    <property type="term" value="C:chromosome"/>
    <property type="evidence" value="ECO:0007669"/>
    <property type="project" value="TreeGrafter"/>
</dbReference>
<dbReference type="Proteomes" id="UP000179243">
    <property type="component" value="Unassembled WGS sequence"/>
</dbReference>
<organism evidence="1 2">
    <name type="scientific">Candidatus Raymondbacteria bacterium RIFOXYD12_FULL_49_13</name>
    <dbReference type="NCBI Taxonomy" id="1817890"/>
    <lineage>
        <taxon>Bacteria</taxon>
        <taxon>Raymondiibacteriota</taxon>
    </lineage>
</organism>
<sequence length="317" mass="35858">MTDTVELGHLDTRYEHLRLKDQGREYAIQSSILEQGILEPLCVIALSDAERVLLDGYKRYRCAVRLRLSSIPVMTWEDDVAVGILKLLRFSSGNRLSAVEEAGLINELYEVHQLSMVEIARRLERSVSWVSLRLGLLQDMGDDVRERIFSGEFPVRSYMYSLRHFTRVKSGIPKEAVSAFVGCVAGHGLSGRDIDRLAQAYFKGDAVMKSQIEKGQLDWTLRQLREGDARQEKQCDNLSELESRVLSQLDAVCACSVKLSYGLKDTRLASNDFFAYGSEVARKVLKDWDGFHRTLREFYDSARAKRDGHIAASVGKA</sequence>
<evidence type="ECO:0000313" key="2">
    <source>
        <dbReference type="Proteomes" id="UP000179243"/>
    </source>
</evidence>
<dbReference type="InterPro" id="IPR050336">
    <property type="entry name" value="Chromosome_partition/occlusion"/>
</dbReference>
<dbReference type="InterPro" id="IPR036086">
    <property type="entry name" value="ParB/Sulfiredoxin_sf"/>
</dbReference>
<protein>
    <recommendedName>
        <fullName evidence="3">ParB/Sulfiredoxin domain-containing protein</fullName>
    </recommendedName>
</protein>
<name>A0A1F7FAJ0_UNCRA</name>
<dbReference type="PANTHER" id="PTHR33375:SF1">
    <property type="entry name" value="CHROMOSOME-PARTITIONING PROTEIN PARB-RELATED"/>
    <property type="match status" value="1"/>
</dbReference>
<dbReference type="SUPFAM" id="SSF109709">
    <property type="entry name" value="KorB DNA-binding domain-like"/>
    <property type="match status" value="1"/>
</dbReference>
<proteinExistence type="predicted"/>
<accession>A0A1F7FAJ0</accession>
<reference evidence="1 2" key="1">
    <citation type="journal article" date="2016" name="Nat. Commun.">
        <title>Thousands of microbial genomes shed light on interconnected biogeochemical processes in an aquifer system.</title>
        <authorList>
            <person name="Anantharaman K."/>
            <person name="Brown C.T."/>
            <person name="Hug L.A."/>
            <person name="Sharon I."/>
            <person name="Castelle C.J."/>
            <person name="Probst A.J."/>
            <person name="Thomas B.C."/>
            <person name="Singh A."/>
            <person name="Wilkins M.J."/>
            <person name="Karaoz U."/>
            <person name="Brodie E.L."/>
            <person name="Williams K.H."/>
            <person name="Hubbard S.S."/>
            <person name="Banfield J.F."/>
        </authorList>
    </citation>
    <scope>NUCLEOTIDE SEQUENCE [LARGE SCALE GENOMIC DNA]</scope>
</reference>